<dbReference type="Gene3D" id="3.40.50.10540">
    <property type="entry name" value="Crotonobetainyl-coa:carnitine coa-transferase, domain 1"/>
    <property type="match status" value="1"/>
</dbReference>
<dbReference type="PANTHER" id="PTHR48228:SF2">
    <property type="entry name" value="E-CINNAMOYL-COA:R-PHENYLLACTATE COA TRANSFERASE LARGE SUBUNIT"/>
    <property type="match status" value="1"/>
</dbReference>
<dbReference type="InterPro" id="IPR050509">
    <property type="entry name" value="CoA-transferase_III"/>
</dbReference>
<reference evidence="3" key="1">
    <citation type="journal article" date="2019" name="Int. J. Syst. Evol. Microbiol.">
        <title>The Global Catalogue of Microorganisms (GCM) 10K type strain sequencing project: providing services to taxonomists for standard genome sequencing and annotation.</title>
        <authorList>
            <consortium name="The Broad Institute Genomics Platform"/>
            <consortium name="The Broad Institute Genome Sequencing Center for Infectious Disease"/>
            <person name="Wu L."/>
            <person name="Ma J."/>
        </authorList>
    </citation>
    <scope>NUCLEOTIDE SEQUENCE [LARGE SCALE GENOMIC DNA]</scope>
    <source>
        <strain evidence="3">JCM 31202</strain>
    </source>
</reference>
<dbReference type="RefSeq" id="WP_378299259.1">
    <property type="nucleotide sequence ID" value="NZ_JBHTJA010000028.1"/>
</dbReference>
<feature type="region of interest" description="Disordered" evidence="1">
    <location>
        <begin position="44"/>
        <end position="69"/>
    </location>
</feature>
<keyword evidence="2" id="KW-0808">Transferase</keyword>
<dbReference type="EMBL" id="JBHTJA010000028">
    <property type="protein sequence ID" value="MFD0901956.1"/>
    <property type="molecule type" value="Genomic_DNA"/>
</dbReference>
<comment type="caution">
    <text evidence="2">The sequence shown here is derived from an EMBL/GenBank/DDBJ whole genome shotgun (WGS) entry which is preliminary data.</text>
</comment>
<dbReference type="InterPro" id="IPR023606">
    <property type="entry name" value="CoA-Trfase_III_dom_1_sf"/>
</dbReference>
<dbReference type="InterPro" id="IPR044855">
    <property type="entry name" value="CoA-Trfase_III_dom3_sf"/>
</dbReference>
<keyword evidence="3" id="KW-1185">Reference proteome</keyword>
<dbReference type="Gene3D" id="3.30.1540.10">
    <property type="entry name" value="formyl-coa transferase, domain 3"/>
    <property type="match status" value="1"/>
</dbReference>
<evidence type="ECO:0000313" key="3">
    <source>
        <dbReference type="Proteomes" id="UP001596972"/>
    </source>
</evidence>
<dbReference type="InterPro" id="IPR003673">
    <property type="entry name" value="CoA-Trfase_fam_III"/>
</dbReference>
<name>A0ABW3EQ87_9ACTN</name>
<evidence type="ECO:0000256" key="1">
    <source>
        <dbReference type="SAM" id="MobiDB-lite"/>
    </source>
</evidence>
<evidence type="ECO:0000313" key="2">
    <source>
        <dbReference type="EMBL" id="MFD0901956.1"/>
    </source>
</evidence>
<dbReference type="Pfam" id="PF02515">
    <property type="entry name" value="CoA_transf_3"/>
    <property type="match status" value="1"/>
</dbReference>
<dbReference type="Proteomes" id="UP001596972">
    <property type="component" value="Unassembled WGS sequence"/>
</dbReference>
<organism evidence="2 3">
    <name type="scientific">Actinomadura sediminis</name>
    <dbReference type="NCBI Taxonomy" id="1038904"/>
    <lineage>
        <taxon>Bacteria</taxon>
        <taxon>Bacillati</taxon>
        <taxon>Actinomycetota</taxon>
        <taxon>Actinomycetes</taxon>
        <taxon>Streptosporangiales</taxon>
        <taxon>Thermomonosporaceae</taxon>
        <taxon>Actinomadura</taxon>
    </lineage>
</organism>
<accession>A0ABW3EQ87</accession>
<dbReference type="GO" id="GO:0016740">
    <property type="term" value="F:transferase activity"/>
    <property type="evidence" value="ECO:0007669"/>
    <property type="project" value="UniProtKB-KW"/>
</dbReference>
<proteinExistence type="predicted"/>
<gene>
    <name evidence="2" type="ORF">ACFQ11_16265</name>
</gene>
<dbReference type="PANTHER" id="PTHR48228">
    <property type="entry name" value="SUCCINYL-COA--D-CITRAMALATE COA-TRANSFERASE"/>
    <property type="match status" value="1"/>
</dbReference>
<sequence>MSAPLDGVRVVEVAMYGFVPSAGAVLADWGAEVVKIEHAVNGDPQRGLRQTGTMKVEGDPNPNIEHANRGKRSLGLDMADPEGMEILHELIRRADVFLTSFLPAARRKLGIDVDDVRAVNPGIVYARGSALGPRGREAEKGGYDMTAFWARAATAASLTPPGVEGMIPPPGPAYGDTISGTNLAGGIAAALFRRERTGEAPVVDVSLLGSGLWAMGHGIALSRHLGKPLEAPPAGAHGSPTNPLTGLYRTADGRHLAFVMLQPARFWADVCRHIDRPDLADDPRFATAELIAENTSAAVETLREVLATRTLGEWTERFATLAGPWAPVQDSLQVGDDAQIRDNEYLVRAGELELVANPVQFDVTAPRLGPAPEFAAQTEEILMELGLDWDRILALKAAGAVT</sequence>
<protein>
    <submittedName>
        <fullName evidence="2">CaiB/BaiF CoA transferase family protein</fullName>
    </submittedName>
</protein>
<dbReference type="SUPFAM" id="SSF89796">
    <property type="entry name" value="CoA-transferase family III (CaiB/BaiF)"/>
    <property type="match status" value="1"/>
</dbReference>